<feature type="domain" description="WLM" evidence="7">
    <location>
        <begin position="1"/>
        <end position="197"/>
    </location>
</feature>
<evidence type="ECO:0000256" key="3">
    <source>
        <dbReference type="ARBA" id="ARBA00022833"/>
    </source>
</evidence>
<evidence type="ECO:0000256" key="4">
    <source>
        <dbReference type="PROSITE-ProRule" id="PRU00322"/>
    </source>
</evidence>
<dbReference type="InterPro" id="IPR001876">
    <property type="entry name" value="Znf_RanBP2"/>
</dbReference>
<evidence type="ECO:0000256" key="2">
    <source>
        <dbReference type="ARBA" id="ARBA00022771"/>
    </source>
</evidence>
<reference evidence="8" key="1">
    <citation type="journal article" date="2021" name="IMA Fungus">
        <title>Genomic characterization of three marine fungi, including Emericellopsis atlantica sp. nov. with signatures of a generalist lifestyle and marine biomass degradation.</title>
        <authorList>
            <person name="Hagestad O.C."/>
            <person name="Hou L."/>
            <person name="Andersen J.H."/>
            <person name="Hansen E.H."/>
            <person name="Altermark B."/>
            <person name="Li C."/>
            <person name="Kuhnert E."/>
            <person name="Cox R.J."/>
            <person name="Crous P.W."/>
            <person name="Spatafora J.W."/>
            <person name="Lail K."/>
            <person name="Amirebrahimi M."/>
            <person name="Lipzen A."/>
            <person name="Pangilinan J."/>
            <person name="Andreopoulos W."/>
            <person name="Hayes R.D."/>
            <person name="Ng V."/>
            <person name="Grigoriev I.V."/>
            <person name="Jackson S.A."/>
            <person name="Sutton T.D.S."/>
            <person name="Dobson A.D.W."/>
            <person name="Rama T."/>
        </authorList>
    </citation>
    <scope>NUCLEOTIDE SEQUENCE</scope>
    <source>
        <strain evidence="8">TS7</strain>
    </source>
</reference>
<dbReference type="PROSITE" id="PS01358">
    <property type="entry name" value="ZF_RANBP2_1"/>
    <property type="match status" value="1"/>
</dbReference>
<dbReference type="PROSITE" id="PS51397">
    <property type="entry name" value="WLM"/>
    <property type="match status" value="1"/>
</dbReference>
<dbReference type="InterPro" id="IPR013536">
    <property type="entry name" value="WLM_dom"/>
</dbReference>
<organism evidence="8 9">
    <name type="scientific">Emericellopsis atlantica</name>
    <dbReference type="NCBI Taxonomy" id="2614577"/>
    <lineage>
        <taxon>Eukaryota</taxon>
        <taxon>Fungi</taxon>
        <taxon>Dikarya</taxon>
        <taxon>Ascomycota</taxon>
        <taxon>Pezizomycotina</taxon>
        <taxon>Sordariomycetes</taxon>
        <taxon>Hypocreomycetidae</taxon>
        <taxon>Hypocreales</taxon>
        <taxon>Bionectriaceae</taxon>
        <taxon>Emericellopsis</taxon>
    </lineage>
</organism>
<evidence type="ECO:0000259" key="6">
    <source>
        <dbReference type="PROSITE" id="PS50199"/>
    </source>
</evidence>
<accession>A0A9P8CR93</accession>
<dbReference type="GeneID" id="70291405"/>
<evidence type="ECO:0000313" key="9">
    <source>
        <dbReference type="Proteomes" id="UP000887229"/>
    </source>
</evidence>
<feature type="region of interest" description="Disordered" evidence="5">
    <location>
        <begin position="254"/>
        <end position="273"/>
    </location>
</feature>
<dbReference type="GO" id="GO:0006281">
    <property type="term" value="P:DNA repair"/>
    <property type="evidence" value="ECO:0007669"/>
    <property type="project" value="TreeGrafter"/>
</dbReference>
<dbReference type="GO" id="GO:0005634">
    <property type="term" value="C:nucleus"/>
    <property type="evidence" value="ECO:0007669"/>
    <property type="project" value="TreeGrafter"/>
</dbReference>
<evidence type="ECO:0000313" key="8">
    <source>
        <dbReference type="EMBL" id="KAG9256077.1"/>
    </source>
</evidence>
<protein>
    <submittedName>
        <fullName evidence="8">WLM domain-containing protein</fullName>
    </submittedName>
</protein>
<feature type="region of interest" description="Disordered" evidence="5">
    <location>
        <begin position="308"/>
        <end position="365"/>
    </location>
</feature>
<dbReference type="PANTHER" id="PTHR46622:SF1">
    <property type="entry name" value="DNA-DEPENDENT METALLOPROTEASE WSS1"/>
    <property type="match status" value="1"/>
</dbReference>
<dbReference type="Pfam" id="PF08325">
    <property type="entry name" value="WLM"/>
    <property type="match status" value="1"/>
</dbReference>
<keyword evidence="1" id="KW-0479">Metal-binding</keyword>
<dbReference type="GO" id="GO:0008270">
    <property type="term" value="F:zinc ion binding"/>
    <property type="evidence" value="ECO:0007669"/>
    <property type="project" value="UniProtKB-KW"/>
</dbReference>
<evidence type="ECO:0000256" key="5">
    <source>
        <dbReference type="SAM" id="MobiDB-lite"/>
    </source>
</evidence>
<dbReference type="AlphaFoldDB" id="A0A9P8CR93"/>
<keyword evidence="3" id="KW-0862">Zinc</keyword>
<evidence type="ECO:0000259" key="7">
    <source>
        <dbReference type="PROSITE" id="PS51397"/>
    </source>
</evidence>
<dbReference type="GO" id="GO:0008237">
    <property type="term" value="F:metallopeptidase activity"/>
    <property type="evidence" value="ECO:0007669"/>
    <property type="project" value="TreeGrafter"/>
</dbReference>
<feature type="domain" description="RanBP2-type" evidence="6">
    <location>
        <begin position="274"/>
        <end position="303"/>
    </location>
</feature>
<dbReference type="PANTHER" id="PTHR46622">
    <property type="entry name" value="DNA-DEPENDENT METALLOPROTEASE WSS1"/>
    <property type="match status" value="1"/>
</dbReference>
<dbReference type="EMBL" id="MU251249">
    <property type="protein sequence ID" value="KAG9256077.1"/>
    <property type="molecule type" value="Genomic_DNA"/>
</dbReference>
<keyword evidence="9" id="KW-1185">Reference proteome</keyword>
<dbReference type="OrthoDB" id="261960at2759"/>
<comment type="caution">
    <text evidence="8">The sequence shown here is derived from an EMBL/GenBank/DDBJ whole genome shotgun (WGS) entry which is preliminary data.</text>
</comment>
<dbReference type="Gene3D" id="2.30.30.380">
    <property type="entry name" value="Zn-finger domain of Sec23/24"/>
    <property type="match status" value="1"/>
</dbReference>
<keyword evidence="2 4" id="KW-0863">Zinc-finger</keyword>
<dbReference type="PROSITE" id="PS50199">
    <property type="entry name" value="ZF_RANBP2_2"/>
    <property type="match status" value="1"/>
</dbReference>
<dbReference type="InterPro" id="IPR053000">
    <property type="entry name" value="WSS1-like_metalloprotease"/>
</dbReference>
<dbReference type="RefSeq" id="XP_046120001.1">
    <property type="nucleotide sequence ID" value="XM_046260502.1"/>
</dbReference>
<gene>
    <name evidence="8" type="ORF">F5Z01DRAFT_537088</name>
</gene>
<dbReference type="SUPFAM" id="SSF90209">
    <property type="entry name" value="Ran binding protein zinc finger-like"/>
    <property type="match status" value="1"/>
</dbReference>
<name>A0A9P8CR93_9HYPO</name>
<proteinExistence type="predicted"/>
<dbReference type="InterPro" id="IPR036443">
    <property type="entry name" value="Znf_RanBP2_sf"/>
</dbReference>
<dbReference type="Proteomes" id="UP000887229">
    <property type="component" value="Unassembled WGS sequence"/>
</dbReference>
<evidence type="ECO:0000256" key="1">
    <source>
        <dbReference type="ARBA" id="ARBA00022723"/>
    </source>
</evidence>
<sequence>MPEIDALVRGYRHLHDFPRANDALQILKKVASLAKPIMRARNWKISELTEFFPDDGKLLGLNVNKGKLVCIRLRYHNDRTIFLPFEDVVDTMLHELCHNTISPHNSSFHALWNQLRDELEALHRKGFTGQNFLSSGQRLGGGRMPQQEIRRLAREAAQQQQAALARQGFSRRLGGEIQSGWDHVRTAVPPAARRRQETRRVCSNNMTERQIIDLTQSAKDHSTMTAAEGGEANEAAIAQALWEMTQEDEKKALGKDYVAPSQENPTGSGGKLGMGGRWSCQVCTLVNPAAYLCCDACGSERSAGGIIPASNPASNSGGTPRPQSPSPTQRVPDTVDLTGSPSPPRPADKKRRRVEESPAMKPTRRTMLPPTWRCVWCSKVMEQQWWTCSECGRMKDRS</sequence>